<dbReference type="SUPFAM" id="SSF56235">
    <property type="entry name" value="N-terminal nucleophile aminohydrolases (Ntn hydrolases)"/>
    <property type="match status" value="1"/>
</dbReference>
<dbReference type="OrthoDB" id="9780217at2"/>
<dbReference type="GO" id="GO:0008233">
    <property type="term" value="F:peptidase activity"/>
    <property type="evidence" value="ECO:0007669"/>
    <property type="project" value="UniProtKB-KW"/>
</dbReference>
<evidence type="ECO:0000256" key="2">
    <source>
        <dbReference type="ARBA" id="ARBA00022801"/>
    </source>
</evidence>
<dbReference type="PROSITE" id="PS51257">
    <property type="entry name" value="PROKAR_LIPOPROTEIN"/>
    <property type="match status" value="1"/>
</dbReference>
<evidence type="ECO:0000256" key="6">
    <source>
        <dbReference type="PIRSR" id="PIRSR600246-2"/>
    </source>
</evidence>
<dbReference type="FunFam" id="3.60.20.30:FF:000001">
    <property type="entry name" value="Isoaspartyl peptidase/L-asparaginase"/>
    <property type="match status" value="1"/>
</dbReference>
<keyword evidence="1" id="KW-0645">Protease</keyword>
<reference evidence="8 9" key="1">
    <citation type="submission" date="2017-11" db="EMBL/GenBank/DDBJ databases">
        <title>Rhodohalobacter 15182 sp. nov., isolated from a salt lake.</title>
        <authorList>
            <person name="Han S."/>
        </authorList>
    </citation>
    <scope>NUCLEOTIDE SEQUENCE [LARGE SCALE GENOMIC DNA]</scope>
    <source>
        <strain evidence="8 9">15182</strain>
    </source>
</reference>
<evidence type="ECO:0000256" key="5">
    <source>
        <dbReference type="PIRSR" id="PIRSR600246-1"/>
    </source>
</evidence>
<dbReference type="RefSeq" id="WP_101074451.1">
    <property type="nucleotide sequence ID" value="NZ_PISP01000006.1"/>
</dbReference>
<feature type="binding site" evidence="6">
    <location>
        <begin position="236"/>
        <end position="239"/>
    </location>
    <ligand>
        <name>substrate</name>
    </ligand>
</feature>
<dbReference type="AlphaFoldDB" id="A0A2N0VEY9"/>
<evidence type="ECO:0000256" key="1">
    <source>
        <dbReference type="ARBA" id="ARBA00022670"/>
    </source>
</evidence>
<keyword evidence="2" id="KW-0378">Hydrolase</keyword>
<evidence type="ECO:0000256" key="4">
    <source>
        <dbReference type="ARBA" id="ARBA00069124"/>
    </source>
</evidence>
<evidence type="ECO:0000256" key="3">
    <source>
        <dbReference type="ARBA" id="ARBA00022813"/>
    </source>
</evidence>
<evidence type="ECO:0000256" key="7">
    <source>
        <dbReference type="PIRSR" id="PIRSR600246-3"/>
    </source>
</evidence>
<dbReference type="InterPro" id="IPR000246">
    <property type="entry name" value="Peptidase_T2"/>
</dbReference>
<feature type="active site" description="Nucleophile" evidence="5">
    <location>
        <position position="208"/>
    </location>
</feature>
<keyword evidence="9" id="KW-1185">Reference proteome</keyword>
<dbReference type="GO" id="GO:0006508">
    <property type="term" value="P:proteolysis"/>
    <property type="evidence" value="ECO:0007669"/>
    <property type="project" value="UniProtKB-KW"/>
</dbReference>
<sequence length="340" mass="36910">MKYISTLLTTLFLFAALLTGCEQSQTESSSVDWAIALHGGAGTISQDLPDSVKQEYYEGLEQALRTGELILRDGGSALDAVEHVVRSLEDNPRFNAGRGAVFTKEGKHELDAAIMDGSTLGAGALTGLTTVKNPISLARKVMTDSPHILFSGEGAETYADETDVERVDNDHFHTERRYEQWQRAQEEARAITPEESIHDWIKDTKFGTVGAVAYDSKGNLAAATSTGGMTNKQFGRVGDVPIIGSGTFANHIAAISATGWGEQIMRNVSANTIANYMEFKEASLDEAMDFILNERLDPGDAGFVAVDHQGNISMKMNTTGMFRASLNSNGDRTVMIWEDE</sequence>
<feature type="binding site" evidence="6">
    <location>
        <begin position="258"/>
        <end position="261"/>
    </location>
    <ligand>
        <name>substrate</name>
    </ligand>
</feature>
<feature type="site" description="Cleavage; by autolysis" evidence="7">
    <location>
        <begin position="207"/>
        <end position="208"/>
    </location>
</feature>
<dbReference type="GO" id="GO:0016811">
    <property type="term" value="F:hydrolase activity, acting on carbon-nitrogen (but not peptide) bonds, in linear amides"/>
    <property type="evidence" value="ECO:0007669"/>
    <property type="project" value="UniProtKB-ARBA"/>
</dbReference>
<evidence type="ECO:0000313" key="8">
    <source>
        <dbReference type="EMBL" id="PKD42757.1"/>
    </source>
</evidence>
<gene>
    <name evidence="8" type="ORF">CWD77_14440</name>
</gene>
<proteinExistence type="predicted"/>
<evidence type="ECO:0000313" key="9">
    <source>
        <dbReference type="Proteomes" id="UP000233398"/>
    </source>
</evidence>
<dbReference type="PANTHER" id="PTHR10188">
    <property type="entry name" value="L-ASPARAGINASE"/>
    <property type="match status" value="1"/>
</dbReference>
<dbReference type="Pfam" id="PF01112">
    <property type="entry name" value="Asparaginase_2"/>
    <property type="match status" value="1"/>
</dbReference>
<dbReference type="PANTHER" id="PTHR10188:SF6">
    <property type="entry name" value="N(4)-(BETA-N-ACETYLGLUCOSAMINYL)-L-ASPARAGINASE"/>
    <property type="match status" value="1"/>
</dbReference>
<accession>A0A2N0VEY9</accession>
<dbReference type="InterPro" id="IPR029055">
    <property type="entry name" value="Ntn_hydrolases_N"/>
</dbReference>
<dbReference type="Proteomes" id="UP000233398">
    <property type="component" value="Unassembled WGS sequence"/>
</dbReference>
<organism evidence="8 9">
    <name type="scientific">Rhodohalobacter barkolensis</name>
    <dbReference type="NCBI Taxonomy" id="2053187"/>
    <lineage>
        <taxon>Bacteria</taxon>
        <taxon>Pseudomonadati</taxon>
        <taxon>Balneolota</taxon>
        <taxon>Balneolia</taxon>
        <taxon>Balneolales</taxon>
        <taxon>Balneolaceae</taxon>
        <taxon>Rhodohalobacter</taxon>
    </lineage>
</organism>
<dbReference type="EMBL" id="PISP01000006">
    <property type="protein sequence ID" value="PKD42757.1"/>
    <property type="molecule type" value="Genomic_DNA"/>
</dbReference>
<dbReference type="Gene3D" id="3.60.20.30">
    <property type="entry name" value="(Glycosyl)asparaginase"/>
    <property type="match status" value="1"/>
</dbReference>
<dbReference type="CDD" id="cd04701">
    <property type="entry name" value="Asparaginase_2"/>
    <property type="match status" value="1"/>
</dbReference>
<protein>
    <recommendedName>
        <fullName evidence="4">Isoaspartyl peptidase</fullName>
    </recommendedName>
</protein>
<comment type="caution">
    <text evidence="8">The sequence shown here is derived from an EMBL/GenBank/DDBJ whole genome shotgun (WGS) entry which is preliminary data.</text>
</comment>
<name>A0A2N0VEY9_9BACT</name>
<keyword evidence="3" id="KW-0068">Autocatalytic cleavage</keyword>